<feature type="region of interest" description="Disordered" evidence="1">
    <location>
        <begin position="61"/>
        <end position="164"/>
    </location>
</feature>
<proteinExistence type="predicted"/>
<dbReference type="EMBL" id="WLZY01000005">
    <property type="protein sequence ID" value="NDL58636.1"/>
    <property type="molecule type" value="Genomic_DNA"/>
</dbReference>
<sequence length="164" mass="17900">MAKQIVRVKPRDRQAFARWLVANKYNVRTVSSTEFGLPVGLLSVVPEYLLMGAIIDSRPYRGASPSSVPATNGQVRLRKTEDGAAEVVVKSLDPEPEPQTAVTPDEPAAEPETVQVETDPPAVRDDLTAKPVKKAARKRAPKPETETVSVKFGELPEPFQKGDE</sequence>
<organism evidence="2 3">
    <name type="scientific">Phytoactinopolyspora mesophila</name>
    <dbReference type="NCBI Taxonomy" id="2650750"/>
    <lineage>
        <taxon>Bacteria</taxon>
        <taxon>Bacillati</taxon>
        <taxon>Actinomycetota</taxon>
        <taxon>Actinomycetes</taxon>
        <taxon>Jiangellales</taxon>
        <taxon>Jiangellaceae</taxon>
        <taxon>Phytoactinopolyspora</taxon>
    </lineage>
</organism>
<reference evidence="2 3" key="1">
    <citation type="submission" date="2019-11" db="EMBL/GenBank/DDBJ databases">
        <authorList>
            <person name="Li X.-J."/>
            <person name="Feng X.-M."/>
        </authorList>
    </citation>
    <scope>NUCLEOTIDE SEQUENCE [LARGE SCALE GENOMIC DNA]</scope>
    <source>
        <strain evidence="2 3">XMNu-373</strain>
    </source>
</reference>
<evidence type="ECO:0000256" key="1">
    <source>
        <dbReference type="SAM" id="MobiDB-lite"/>
    </source>
</evidence>
<evidence type="ECO:0000313" key="2">
    <source>
        <dbReference type="EMBL" id="NDL58636.1"/>
    </source>
</evidence>
<dbReference type="AlphaFoldDB" id="A0A7K3M5V8"/>
<dbReference type="Proteomes" id="UP000460435">
    <property type="component" value="Unassembled WGS sequence"/>
</dbReference>
<feature type="compositionally biased region" description="Basic residues" evidence="1">
    <location>
        <begin position="131"/>
        <end position="140"/>
    </location>
</feature>
<keyword evidence="3" id="KW-1185">Reference proteome</keyword>
<accession>A0A7K3M5V8</accession>
<comment type="caution">
    <text evidence="2">The sequence shown here is derived from an EMBL/GenBank/DDBJ whole genome shotgun (WGS) entry which is preliminary data.</text>
</comment>
<name>A0A7K3M5V8_9ACTN</name>
<dbReference type="RefSeq" id="WP_162451328.1">
    <property type="nucleotide sequence ID" value="NZ_WLZY01000005.1"/>
</dbReference>
<gene>
    <name evidence="2" type="ORF">F7O44_16325</name>
</gene>
<feature type="compositionally biased region" description="Polar residues" evidence="1">
    <location>
        <begin position="64"/>
        <end position="74"/>
    </location>
</feature>
<evidence type="ECO:0000313" key="3">
    <source>
        <dbReference type="Proteomes" id="UP000460435"/>
    </source>
</evidence>
<protein>
    <submittedName>
        <fullName evidence="2">Uncharacterized protein</fullName>
    </submittedName>
</protein>